<gene>
    <name evidence="6" type="primary">rsmG</name>
    <name evidence="8" type="ORF">PAI11_35190</name>
</gene>
<keyword evidence="1 6" id="KW-0963">Cytoplasm</keyword>
<dbReference type="OrthoDB" id="9808773at2"/>
<evidence type="ECO:0000256" key="6">
    <source>
        <dbReference type="HAMAP-Rule" id="MF_00074"/>
    </source>
</evidence>
<accession>H0E9K0</accession>
<evidence type="ECO:0000256" key="1">
    <source>
        <dbReference type="ARBA" id="ARBA00022490"/>
    </source>
</evidence>
<comment type="caution">
    <text evidence="8">The sequence shown here is derived from an EMBL/GenBank/DDBJ whole genome shotgun (WGS) entry which is preliminary data.</text>
</comment>
<comment type="function">
    <text evidence="6">Specifically methylates the N7 position of a guanine in 16S rRNA.</text>
</comment>
<dbReference type="GO" id="GO:0070043">
    <property type="term" value="F:rRNA (guanine-N7-)-methyltransferase activity"/>
    <property type="evidence" value="ECO:0007669"/>
    <property type="project" value="UniProtKB-UniRule"/>
</dbReference>
<comment type="caution">
    <text evidence="6">Lacks conserved residue(s) required for the propagation of feature annotation.</text>
</comment>
<evidence type="ECO:0000313" key="9">
    <source>
        <dbReference type="Proteomes" id="UP000005143"/>
    </source>
</evidence>
<dbReference type="CDD" id="cd02440">
    <property type="entry name" value="AdoMet_MTases"/>
    <property type="match status" value="1"/>
</dbReference>
<feature type="binding site" evidence="6">
    <location>
        <position position="153"/>
    </location>
    <ligand>
        <name>S-adenosyl-L-methionine</name>
        <dbReference type="ChEBI" id="CHEBI:59789"/>
    </ligand>
</feature>
<dbReference type="HAMAP" id="MF_00074">
    <property type="entry name" value="16SrRNA_methyltr_G"/>
    <property type="match status" value="1"/>
</dbReference>
<dbReference type="InterPro" id="IPR029063">
    <property type="entry name" value="SAM-dependent_MTases_sf"/>
</dbReference>
<feature type="binding site" evidence="6">
    <location>
        <position position="86"/>
    </location>
    <ligand>
        <name>S-adenosyl-L-methionine</name>
        <dbReference type="ChEBI" id="CHEBI:59789"/>
    </ligand>
</feature>
<dbReference type="AlphaFoldDB" id="H0E9K0"/>
<organism evidence="8 9">
    <name type="scientific">Patulibacter medicamentivorans</name>
    <dbReference type="NCBI Taxonomy" id="1097667"/>
    <lineage>
        <taxon>Bacteria</taxon>
        <taxon>Bacillati</taxon>
        <taxon>Actinomycetota</taxon>
        <taxon>Thermoleophilia</taxon>
        <taxon>Solirubrobacterales</taxon>
        <taxon>Patulibacteraceae</taxon>
        <taxon>Patulibacter</taxon>
    </lineage>
</organism>
<feature type="binding site" evidence="6">
    <location>
        <begin position="137"/>
        <end position="138"/>
    </location>
    <ligand>
        <name>S-adenosyl-L-methionine</name>
        <dbReference type="ChEBI" id="CHEBI:59789"/>
    </ligand>
</feature>
<evidence type="ECO:0000256" key="3">
    <source>
        <dbReference type="ARBA" id="ARBA00022603"/>
    </source>
</evidence>
<dbReference type="RefSeq" id="WP_007577676.1">
    <property type="nucleotide sequence ID" value="NZ_AGUD01000262.1"/>
</dbReference>
<dbReference type="Proteomes" id="UP000005143">
    <property type="component" value="Unassembled WGS sequence"/>
</dbReference>
<protein>
    <recommendedName>
        <fullName evidence="6">Ribosomal RNA small subunit methyltransferase G</fullName>
        <ecNumber evidence="6">2.1.1.-</ecNumber>
    </recommendedName>
    <alternativeName>
        <fullName evidence="6">16S rRNA 7-methylguanosine methyltransferase</fullName>
        <shortName evidence="6">16S rRNA m7G methyltransferase</shortName>
    </alternativeName>
</protein>
<dbReference type="SUPFAM" id="SSF53335">
    <property type="entry name" value="S-adenosyl-L-methionine-dependent methyltransferases"/>
    <property type="match status" value="1"/>
</dbReference>
<dbReference type="PANTHER" id="PTHR31760">
    <property type="entry name" value="S-ADENOSYL-L-METHIONINE-DEPENDENT METHYLTRANSFERASES SUPERFAMILY PROTEIN"/>
    <property type="match status" value="1"/>
</dbReference>
<name>H0E9K0_9ACTN</name>
<proteinExistence type="inferred from homology"/>
<dbReference type="GO" id="GO:0005829">
    <property type="term" value="C:cytosol"/>
    <property type="evidence" value="ECO:0007669"/>
    <property type="project" value="TreeGrafter"/>
</dbReference>
<dbReference type="Gene3D" id="3.40.50.150">
    <property type="entry name" value="Vaccinia Virus protein VP39"/>
    <property type="match status" value="1"/>
</dbReference>
<keyword evidence="2 6" id="KW-0698">rRNA processing</keyword>
<keyword evidence="9" id="KW-1185">Reference proteome</keyword>
<feature type="region of interest" description="Disordered" evidence="7">
    <location>
        <begin position="221"/>
        <end position="244"/>
    </location>
</feature>
<dbReference type="EMBL" id="AGUD01000262">
    <property type="protein sequence ID" value="EHN09642.1"/>
    <property type="molecule type" value="Genomic_DNA"/>
</dbReference>
<comment type="subcellular location">
    <subcellularLocation>
        <location evidence="6">Cytoplasm</location>
    </subcellularLocation>
</comment>
<dbReference type="EC" id="2.1.1.-" evidence="6"/>
<dbReference type="PANTHER" id="PTHR31760:SF0">
    <property type="entry name" value="S-ADENOSYL-L-METHIONINE-DEPENDENT METHYLTRANSFERASES SUPERFAMILY PROTEIN"/>
    <property type="match status" value="1"/>
</dbReference>
<evidence type="ECO:0000256" key="7">
    <source>
        <dbReference type="SAM" id="MobiDB-lite"/>
    </source>
</evidence>
<evidence type="ECO:0000313" key="8">
    <source>
        <dbReference type="EMBL" id="EHN09642.1"/>
    </source>
</evidence>
<keyword evidence="3 6" id="KW-0489">Methyltransferase</keyword>
<reference evidence="8 9" key="1">
    <citation type="journal article" date="2013" name="Biodegradation">
        <title>Quantitative proteomic analysis of ibuprofen-degrading Patulibacter sp. strain I11.</title>
        <authorList>
            <person name="Almeida B."/>
            <person name="Kjeldal H."/>
            <person name="Lolas I."/>
            <person name="Knudsen A.D."/>
            <person name="Carvalho G."/>
            <person name="Nielsen K.L."/>
            <person name="Barreto Crespo M.T."/>
            <person name="Stensballe A."/>
            <person name="Nielsen J.L."/>
        </authorList>
    </citation>
    <scope>NUCLEOTIDE SEQUENCE [LARGE SCALE GENOMIC DNA]</scope>
    <source>
        <strain evidence="8 9">I11</strain>
    </source>
</reference>
<evidence type="ECO:0000256" key="5">
    <source>
        <dbReference type="ARBA" id="ARBA00022691"/>
    </source>
</evidence>
<comment type="similarity">
    <text evidence="6">Belongs to the methyltransferase superfamily. RNA methyltransferase RsmG family.</text>
</comment>
<keyword evidence="5 6" id="KW-0949">S-adenosyl-L-methionine</keyword>
<evidence type="ECO:0000256" key="4">
    <source>
        <dbReference type="ARBA" id="ARBA00022679"/>
    </source>
</evidence>
<dbReference type="InterPro" id="IPR003682">
    <property type="entry name" value="rRNA_ssu_MeTfrase_G"/>
</dbReference>
<evidence type="ECO:0000256" key="2">
    <source>
        <dbReference type="ARBA" id="ARBA00022552"/>
    </source>
</evidence>
<dbReference type="Pfam" id="PF02527">
    <property type="entry name" value="GidB"/>
    <property type="match status" value="1"/>
</dbReference>
<sequence>MSGSPSGAGGGWAAVDRRLAELAARYGLEPTAVAALRTMLEVLADDEHAATTVRSPIEAVDRHVADGLSGLEVAAVREAERLVDIGTGIGVPALVLAAARPSLEVVAMDTVGKKVDWVTACAARMGLANVEGVHGRAEAWPAGLERFDVVAARAVAPLGVLVEYAAPLLRVGGRLVAWKGVVDPEEDRVGAAVAGQLAMGEPESAPTRPWPAARDRRFVTVEKQGPTPRGFPRKPGMARKRPLG</sequence>
<keyword evidence="4 6" id="KW-0808">Transferase</keyword>